<reference evidence="1" key="1">
    <citation type="submission" date="2014-11" db="EMBL/GenBank/DDBJ databases">
        <authorList>
            <person name="Amaro Gonzalez C."/>
        </authorList>
    </citation>
    <scope>NUCLEOTIDE SEQUENCE</scope>
</reference>
<proteinExistence type="predicted"/>
<dbReference type="EMBL" id="GBXM01088817">
    <property type="protein sequence ID" value="JAH19760.1"/>
    <property type="molecule type" value="Transcribed_RNA"/>
</dbReference>
<name>A0A0E9PMA7_ANGAN</name>
<sequence length="31" mass="3704">MRYKILQLSLKQDTYSNSHIQKGLQVLLTHF</sequence>
<organism evidence="1">
    <name type="scientific">Anguilla anguilla</name>
    <name type="common">European freshwater eel</name>
    <name type="synonym">Muraena anguilla</name>
    <dbReference type="NCBI Taxonomy" id="7936"/>
    <lineage>
        <taxon>Eukaryota</taxon>
        <taxon>Metazoa</taxon>
        <taxon>Chordata</taxon>
        <taxon>Craniata</taxon>
        <taxon>Vertebrata</taxon>
        <taxon>Euteleostomi</taxon>
        <taxon>Actinopterygii</taxon>
        <taxon>Neopterygii</taxon>
        <taxon>Teleostei</taxon>
        <taxon>Anguilliformes</taxon>
        <taxon>Anguillidae</taxon>
        <taxon>Anguilla</taxon>
    </lineage>
</organism>
<reference evidence="1" key="2">
    <citation type="journal article" date="2015" name="Fish Shellfish Immunol.">
        <title>Early steps in the European eel (Anguilla anguilla)-Vibrio vulnificus interaction in the gills: Role of the RtxA13 toxin.</title>
        <authorList>
            <person name="Callol A."/>
            <person name="Pajuelo D."/>
            <person name="Ebbesson L."/>
            <person name="Teles M."/>
            <person name="MacKenzie S."/>
            <person name="Amaro C."/>
        </authorList>
    </citation>
    <scope>NUCLEOTIDE SEQUENCE</scope>
</reference>
<dbReference type="EMBL" id="GBXM01098795">
    <property type="protein sequence ID" value="JAH09782.1"/>
    <property type="molecule type" value="Transcribed_RNA"/>
</dbReference>
<dbReference type="EMBL" id="GBXM01104773">
    <property type="protein sequence ID" value="JAH03804.1"/>
    <property type="molecule type" value="Transcribed_RNA"/>
</dbReference>
<evidence type="ECO:0000313" key="1">
    <source>
        <dbReference type="EMBL" id="JAH05741.1"/>
    </source>
</evidence>
<dbReference type="EMBL" id="GBXM01105312">
    <property type="protein sequence ID" value="JAH03265.1"/>
    <property type="molecule type" value="Transcribed_RNA"/>
</dbReference>
<dbReference type="EMBL" id="GBXM01109125">
    <property type="protein sequence ID" value="JAG99451.1"/>
    <property type="molecule type" value="Transcribed_RNA"/>
</dbReference>
<protein>
    <submittedName>
        <fullName evidence="1">Uncharacterized protein</fullName>
    </submittedName>
</protein>
<dbReference type="AlphaFoldDB" id="A0A0E9PMA7"/>
<dbReference type="EMBL" id="GBXM01096911">
    <property type="protein sequence ID" value="JAH11666.1"/>
    <property type="molecule type" value="Transcribed_RNA"/>
</dbReference>
<dbReference type="EMBL" id="GBXM01102836">
    <property type="protein sequence ID" value="JAH05741.1"/>
    <property type="molecule type" value="Transcribed_RNA"/>
</dbReference>
<accession>A0A0E9PMA7</accession>
<dbReference type="EMBL" id="GBXM01099387">
    <property type="protein sequence ID" value="JAH09190.1"/>
    <property type="molecule type" value="Transcribed_RNA"/>
</dbReference>